<reference evidence="2 3" key="1">
    <citation type="journal article" date="2019" name="New Phytol.">
        <title>Comparative genomics reveals unique wood-decay strategies and fruiting body development in the Schizophyllaceae.</title>
        <authorList>
            <person name="Almasi E."/>
            <person name="Sahu N."/>
            <person name="Krizsan K."/>
            <person name="Balint B."/>
            <person name="Kovacs G.M."/>
            <person name="Kiss B."/>
            <person name="Cseklye J."/>
            <person name="Drula E."/>
            <person name="Henrissat B."/>
            <person name="Nagy I."/>
            <person name="Chovatia M."/>
            <person name="Adam C."/>
            <person name="LaButti K."/>
            <person name="Lipzen A."/>
            <person name="Riley R."/>
            <person name="Grigoriev I.V."/>
            <person name="Nagy L.G."/>
        </authorList>
    </citation>
    <scope>NUCLEOTIDE SEQUENCE [LARGE SCALE GENOMIC DNA]</scope>
    <source>
        <strain evidence="2 3">NL-1724</strain>
    </source>
</reference>
<dbReference type="EMBL" id="VDMD01000036">
    <property type="protein sequence ID" value="TRM58355.1"/>
    <property type="molecule type" value="Genomic_DNA"/>
</dbReference>
<evidence type="ECO:0000256" key="1">
    <source>
        <dbReference type="SAM" id="MobiDB-lite"/>
    </source>
</evidence>
<dbReference type="AlphaFoldDB" id="A0A550C0M8"/>
<protein>
    <submittedName>
        <fullName evidence="2">Uncharacterized protein</fullName>
    </submittedName>
</protein>
<accession>A0A550C0M8</accession>
<proteinExistence type="predicted"/>
<name>A0A550C0M8_9AGAR</name>
<sequence>MSCFASTSKTRALCRVEGREAWLVSSRARFVLSKAGACRLDLHSRPCHVECGTAPSQPRRRDALRAGCKGETRFRRGANARALQPRQCFVDLGIRERSVLNGDAHAGGTRPRSLQRGVPRPDRGGILATHPKSLGVLVELDKGTSSSTSIEGVSSTCVLDRVLDPLTVWVWTKRSADSGAGKLVWRVRLRPRRAGCERSVPW</sequence>
<dbReference type="Proteomes" id="UP000320762">
    <property type="component" value="Unassembled WGS sequence"/>
</dbReference>
<comment type="caution">
    <text evidence="2">The sequence shown here is derived from an EMBL/GenBank/DDBJ whole genome shotgun (WGS) entry which is preliminary data.</text>
</comment>
<feature type="region of interest" description="Disordered" evidence="1">
    <location>
        <begin position="102"/>
        <end position="126"/>
    </location>
</feature>
<evidence type="ECO:0000313" key="3">
    <source>
        <dbReference type="Proteomes" id="UP000320762"/>
    </source>
</evidence>
<gene>
    <name evidence="2" type="ORF">BD626DRAFT_184513</name>
</gene>
<keyword evidence="3" id="KW-1185">Reference proteome</keyword>
<organism evidence="2 3">
    <name type="scientific">Schizophyllum amplum</name>
    <dbReference type="NCBI Taxonomy" id="97359"/>
    <lineage>
        <taxon>Eukaryota</taxon>
        <taxon>Fungi</taxon>
        <taxon>Dikarya</taxon>
        <taxon>Basidiomycota</taxon>
        <taxon>Agaricomycotina</taxon>
        <taxon>Agaricomycetes</taxon>
        <taxon>Agaricomycetidae</taxon>
        <taxon>Agaricales</taxon>
        <taxon>Schizophyllaceae</taxon>
        <taxon>Schizophyllum</taxon>
    </lineage>
</organism>
<evidence type="ECO:0000313" key="2">
    <source>
        <dbReference type="EMBL" id="TRM58355.1"/>
    </source>
</evidence>